<dbReference type="Proteomes" id="UP001055072">
    <property type="component" value="Unassembled WGS sequence"/>
</dbReference>
<accession>A0ACB8U755</accession>
<keyword evidence="2" id="KW-1185">Reference proteome</keyword>
<comment type="caution">
    <text evidence="1">The sequence shown here is derived from an EMBL/GenBank/DDBJ whole genome shotgun (WGS) entry which is preliminary data.</text>
</comment>
<name>A0ACB8U755_9APHY</name>
<dbReference type="EMBL" id="MU274908">
    <property type="protein sequence ID" value="KAI0090064.1"/>
    <property type="molecule type" value="Genomic_DNA"/>
</dbReference>
<evidence type="ECO:0000313" key="1">
    <source>
        <dbReference type="EMBL" id="KAI0090064.1"/>
    </source>
</evidence>
<protein>
    <submittedName>
        <fullName evidence="1">Glycosyltransferase family 24 protein</fullName>
    </submittedName>
</protein>
<gene>
    <name evidence="1" type="ORF">BDY19DRAFT_992304</name>
</gene>
<sequence length="1604" mass="179777">MKSSRLWGLVLALASTHFDGVASSPDVRVELRTSWSRPPVFVEVLETIAAEVSQPDAFFTLLNALTDPSLEPQHVVKHSDTPKQIYDLCLWTALQAGYLWETGTLSEAEMSVALHSAQPRVESAYQYYLDREAERVREAQKDGACESWVDWYGQVVCDGKTLAALVELEEIEGTASTTGNYSTSSPRLLPFDHVLPAPTPGVDRPSRTAILYGSPLSQNFRELHEPLFMISNGPSPHVEYIFRHAPSTIRQEIPQRASLSGYGVALDLKKMEYLALDDRIQGGNSQFSKSSGDSEALLEVDPIVALIHQYPEPADISYSEALTESELSQIAFKATQLLYDSDDALSTLKQISQNFPKYASAIARRVTIQQDLEEEVQANHAKAQPGVSMVWLNGLVVPETEMNPFALLRLMKKERNVIRATEALGLSSSQSIDFLTHRAIGLAQSENGVLDGVSDASDRPEGEGVIVWWNDIETDKRYERWNPALKMLLAPMYPGQFPNVKLNLFNVVLAIDLSQMSSVNFIAGAVNMIIQRGFPFRFGVVPLVETEQGTQMARLFYWLIEHVGRTKTMSLFSKVAQLQLPVELLTYNVDWQLLRTEFDALVADLEEDVDFNSIIKPPADLDVHDEIFEKTRQYAKRLSTDLESSIQGHAFVNGKHFELNDEFLRSMQVEASQQLQHLQEKVYLGVIGDEESERMATYFYDLPSTSKRRNRFIYPAAKSNGIGGLHIVNLMDLYQSSQFPISSGSFLHPPGSLRLNASTFVVADFNSDDGVALLKEVLQSMNSNTQSRYTFVHNPSIDSLGVEPTLASVLGSLITTSSLKQVAPAQILEAIATGTLDKREDGQTVFRLESVSNSITGVLSELDGMEYERYIRASSAVVGMLKLAPGEQALVVNGRVVGPFGRGDFVDEDFQDLINYEVRKRIGPVVDALAEVMNIADEYDQNAYNGLVSMASSLISSIHLPDPSEAGLFNAPIRPRRRNYQSLASNFTKFEYGDNSTAPFHFGVILDPLSEAAQKWSALLEWLIQSPGVFVEIHINPPKYNELPLKRFYRYNVQATPQFDEKGEELTSAVSFDGLPKEPIYTLAMDVVQSWHVRPREASHDLDNILLNTLTPSSSVHAKFSLDYLVIEGHAREEHLMQPPRGLQLQLVDSNDTAVADTLVVANLGYLQFRAKPGVYRFEIRPGRGREIFRLASAGTEGWESQSVEEAGNEITLMSFEGLTLYPRTVRLEGMEGVDVLAADEPAVDEEESFLDKFKNGVSSLFGTKEASTSLEVVSDGQADINIFTVASGLLYERFASIMILSVLRNTKSTVKFWFIENFLSPSFLEFIPHFASAYNFQYELVTYKWPSWLRAQKEKQRIIWAYKILFLDVLFPMDLKKVIFVDADQIVRADLKELVELDLHGAPYGYTPMGDDNTEMEGFRFWKTGYWRDFLRGLPYHISALYVVDLVRFRQIAAGDILRTHYQQLSADPNSLANLDQDLPNNLQREVPIFSLPEDWLWCETWCSKDRLDRAKTIDLCQNPLTKEPKLARAKHIPEWEEYDSEISRFAKQLSERGAIHAGMADADASVLADVGSASAKPEMGELLDSIVPEDDSTAVHHKKDEL</sequence>
<evidence type="ECO:0000313" key="2">
    <source>
        <dbReference type="Proteomes" id="UP001055072"/>
    </source>
</evidence>
<proteinExistence type="predicted"/>
<reference evidence="1" key="1">
    <citation type="journal article" date="2021" name="Environ. Microbiol.">
        <title>Gene family expansions and transcriptome signatures uncover fungal adaptations to wood decay.</title>
        <authorList>
            <person name="Hage H."/>
            <person name="Miyauchi S."/>
            <person name="Viragh M."/>
            <person name="Drula E."/>
            <person name="Min B."/>
            <person name="Chaduli D."/>
            <person name="Navarro D."/>
            <person name="Favel A."/>
            <person name="Norest M."/>
            <person name="Lesage-Meessen L."/>
            <person name="Balint B."/>
            <person name="Merenyi Z."/>
            <person name="de Eugenio L."/>
            <person name="Morin E."/>
            <person name="Martinez A.T."/>
            <person name="Baldrian P."/>
            <person name="Stursova M."/>
            <person name="Martinez M.J."/>
            <person name="Novotny C."/>
            <person name="Magnuson J.K."/>
            <person name="Spatafora J.W."/>
            <person name="Maurice S."/>
            <person name="Pangilinan J."/>
            <person name="Andreopoulos W."/>
            <person name="LaButti K."/>
            <person name="Hundley H."/>
            <person name="Na H."/>
            <person name="Kuo A."/>
            <person name="Barry K."/>
            <person name="Lipzen A."/>
            <person name="Henrissat B."/>
            <person name="Riley R."/>
            <person name="Ahrendt S."/>
            <person name="Nagy L.G."/>
            <person name="Grigoriev I.V."/>
            <person name="Martin F."/>
            <person name="Rosso M.N."/>
        </authorList>
    </citation>
    <scope>NUCLEOTIDE SEQUENCE</scope>
    <source>
        <strain evidence="1">CBS 384.51</strain>
    </source>
</reference>
<organism evidence="1 2">
    <name type="scientific">Irpex rosettiformis</name>
    <dbReference type="NCBI Taxonomy" id="378272"/>
    <lineage>
        <taxon>Eukaryota</taxon>
        <taxon>Fungi</taxon>
        <taxon>Dikarya</taxon>
        <taxon>Basidiomycota</taxon>
        <taxon>Agaricomycotina</taxon>
        <taxon>Agaricomycetes</taxon>
        <taxon>Polyporales</taxon>
        <taxon>Irpicaceae</taxon>
        <taxon>Irpex</taxon>
    </lineage>
</organism>